<evidence type="ECO:0008006" key="3">
    <source>
        <dbReference type="Google" id="ProtNLM"/>
    </source>
</evidence>
<protein>
    <recommendedName>
        <fullName evidence="3">DUF2240 domain-containing protein</fullName>
    </recommendedName>
</protein>
<keyword evidence="2" id="KW-1185">Reference proteome</keyword>
<evidence type="ECO:0000313" key="1">
    <source>
        <dbReference type="EMBL" id="ASJ03115.1"/>
    </source>
</evidence>
<evidence type="ECO:0000313" key="2">
    <source>
        <dbReference type="Proteomes" id="UP000250179"/>
    </source>
</evidence>
<dbReference type="RefSeq" id="WP_088858369.1">
    <property type="nucleotide sequence ID" value="NZ_CP014862.1"/>
</dbReference>
<gene>
    <name evidence="1" type="ORF">A3L09_07545</name>
</gene>
<dbReference type="OrthoDB" id="86203at2157"/>
<accession>A0A2Z2MEM9</accession>
<name>A0A2Z2MEM9_THEPR</name>
<dbReference type="AlphaFoldDB" id="A0A2Z2MEM9"/>
<proteinExistence type="predicted"/>
<dbReference type="Pfam" id="PF09999">
    <property type="entry name" value="DUF2240"/>
    <property type="match status" value="1"/>
</dbReference>
<dbReference type="KEGG" id="tprf:A3L09_07545"/>
<reference evidence="1 2" key="1">
    <citation type="submission" date="2016-03" db="EMBL/GenBank/DDBJ databases">
        <title>Complete genome sequence of Thermococcus profundus strain DT5432.</title>
        <authorList>
            <person name="Oger P.M."/>
        </authorList>
    </citation>
    <scope>NUCLEOTIDE SEQUENCE [LARGE SCALE GENOMIC DNA]</scope>
    <source>
        <strain evidence="1 2">DT 5432</strain>
    </source>
</reference>
<dbReference type="EMBL" id="CP014862">
    <property type="protein sequence ID" value="ASJ03115.1"/>
    <property type="molecule type" value="Genomic_DNA"/>
</dbReference>
<dbReference type="GeneID" id="33320258"/>
<organism evidence="1 2">
    <name type="scientific">Thermococcus profundus</name>
    <dbReference type="NCBI Taxonomy" id="49899"/>
    <lineage>
        <taxon>Archaea</taxon>
        <taxon>Methanobacteriati</taxon>
        <taxon>Methanobacteriota</taxon>
        <taxon>Thermococci</taxon>
        <taxon>Thermococcales</taxon>
        <taxon>Thermococcaceae</taxon>
        <taxon>Thermococcus</taxon>
    </lineage>
</organism>
<sequence>MHPIKSAVTVKGSGEFSRSELVGILAFKLRLMSVSEAKRSIEEWLNKGLLEADGDTLKVRLEFLNRTKESEDLFEEMVSHVASALEWERADLLEALDEFSKRYGNLDKKLVLYLFGLEKGVNMEKFKDRLELE</sequence>
<dbReference type="InterPro" id="IPR018716">
    <property type="entry name" value="DUF2240"/>
</dbReference>
<dbReference type="Proteomes" id="UP000250179">
    <property type="component" value="Chromosome"/>
</dbReference>